<evidence type="ECO:0000256" key="1">
    <source>
        <dbReference type="SAM" id="SignalP"/>
    </source>
</evidence>
<organism evidence="2 3">
    <name type="scientific">Thalassotalea algicola</name>
    <dbReference type="NCBI Taxonomy" id="2716224"/>
    <lineage>
        <taxon>Bacteria</taxon>
        <taxon>Pseudomonadati</taxon>
        <taxon>Pseudomonadota</taxon>
        <taxon>Gammaproteobacteria</taxon>
        <taxon>Alteromonadales</taxon>
        <taxon>Colwelliaceae</taxon>
        <taxon>Thalassotalea</taxon>
    </lineage>
</organism>
<proteinExistence type="predicted"/>
<reference evidence="2 3" key="1">
    <citation type="submission" date="2020-04" db="EMBL/GenBank/DDBJ databases">
        <title>Thalassotalea sp. M1531, isolated from the surface of marine red alga.</title>
        <authorList>
            <person name="Pang L."/>
            <person name="Lu D.-C."/>
        </authorList>
    </citation>
    <scope>NUCLEOTIDE SEQUENCE [LARGE SCALE GENOMIC DNA]</scope>
    <source>
        <strain evidence="2 3">M1531</strain>
    </source>
</reference>
<feature type="chain" id="PRO_5031499656" evidence="1">
    <location>
        <begin position="22"/>
        <end position="184"/>
    </location>
</feature>
<dbReference type="AlphaFoldDB" id="A0A7Y0LA59"/>
<keyword evidence="1" id="KW-0732">Signal</keyword>
<dbReference type="Proteomes" id="UP000568664">
    <property type="component" value="Unassembled WGS sequence"/>
</dbReference>
<keyword evidence="3" id="KW-1185">Reference proteome</keyword>
<feature type="signal peptide" evidence="1">
    <location>
        <begin position="1"/>
        <end position="21"/>
    </location>
</feature>
<dbReference type="EMBL" id="JABBXH010000001">
    <property type="protein sequence ID" value="NMP30671.1"/>
    <property type="molecule type" value="Genomic_DNA"/>
</dbReference>
<sequence length="184" mass="19775">MKIKTYLLVAVMTAFTTVVSASEPASTKIKRAMSAAPTSISQNALIIDTDGTVLKQGNNGWTCLPDTMAGDKAPMCNDETWMKMMQAVGKQAPFKADRIGISYMLQGEPTGSGVSNSTPYHHDHKNAEDYVETGPHIMIVVPKKLLNGLTTNPGDGGPYVMWGDTDYAHIMVPVALEGKSVITK</sequence>
<protein>
    <submittedName>
        <fullName evidence="2">Uncharacterized protein</fullName>
    </submittedName>
</protein>
<evidence type="ECO:0000313" key="2">
    <source>
        <dbReference type="EMBL" id="NMP30671.1"/>
    </source>
</evidence>
<evidence type="ECO:0000313" key="3">
    <source>
        <dbReference type="Proteomes" id="UP000568664"/>
    </source>
</evidence>
<name>A0A7Y0LA59_9GAMM</name>
<accession>A0A7Y0LA59</accession>
<gene>
    <name evidence="2" type="ORF">HII17_03765</name>
</gene>
<dbReference type="RefSeq" id="WP_169073956.1">
    <property type="nucleotide sequence ID" value="NZ_JABBXH010000001.1"/>
</dbReference>
<comment type="caution">
    <text evidence="2">The sequence shown here is derived from an EMBL/GenBank/DDBJ whole genome shotgun (WGS) entry which is preliminary data.</text>
</comment>